<organism evidence="1 2">
    <name type="scientific">Dictyoglomus thermophilum (strain ATCC 35947 / DSM 3960 / H-6-12)</name>
    <dbReference type="NCBI Taxonomy" id="309799"/>
    <lineage>
        <taxon>Bacteria</taxon>
        <taxon>Pseudomonadati</taxon>
        <taxon>Dictyoglomota</taxon>
        <taxon>Dictyoglomia</taxon>
        <taxon>Dictyoglomales</taxon>
        <taxon>Dictyoglomaceae</taxon>
        <taxon>Dictyoglomus</taxon>
    </lineage>
</organism>
<evidence type="ECO:0000313" key="2">
    <source>
        <dbReference type="Proteomes" id="UP000001733"/>
    </source>
</evidence>
<dbReference type="RefSeq" id="WP_012548380.1">
    <property type="nucleotide sequence ID" value="NC_011297.1"/>
</dbReference>
<dbReference type="eggNOG" id="COG0444">
    <property type="taxonomic scope" value="Bacteria"/>
</dbReference>
<dbReference type="KEGG" id="dth:DICTH_1224"/>
<dbReference type="PaxDb" id="309799-DICTH_1224"/>
<dbReference type="STRING" id="309799.DICTH_1224"/>
<dbReference type="Proteomes" id="UP000001733">
    <property type="component" value="Chromosome"/>
</dbReference>
<reference evidence="1 2" key="1">
    <citation type="journal article" date="2014" name="Genome Announc.">
        <title>Complete Genome Sequence of the Extreme Thermophile Dictyoglomus thermophilum H-6-12.</title>
        <authorList>
            <person name="Coil D.A."/>
            <person name="Badger J.H."/>
            <person name="Forberger H.C."/>
            <person name="Riggs F."/>
            <person name="Madupu R."/>
            <person name="Fedorova N."/>
            <person name="Ward N."/>
            <person name="Robb F.T."/>
            <person name="Eisen J.A."/>
        </authorList>
    </citation>
    <scope>NUCLEOTIDE SEQUENCE [LARGE SCALE GENOMIC DNA]</scope>
    <source>
        <strain evidence="2">ATCC 35947 / DSM 3960 / H-6-12</strain>
    </source>
</reference>
<dbReference type="OrthoDB" id="9789120at2"/>
<accession>B5YEU5</accession>
<dbReference type="SUPFAM" id="SSF52540">
    <property type="entry name" value="P-loop containing nucleoside triphosphate hydrolases"/>
    <property type="match status" value="1"/>
</dbReference>
<protein>
    <recommendedName>
        <fullName evidence="3">Alanine-tRNA synthetase second additional domain-containing protein</fullName>
    </recommendedName>
</protein>
<evidence type="ECO:0000313" key="1">
    <source>
        <dbReference type="EMBL" id="ACI19748.1"/>
    </source>
</evidence>
<evidence type="ECO:0008006" key="3">
    <source>
        <dbReference type="Google" id="ProtNLM"/>
    </source>
</evidence>
<dbReference type="AlphaFoldDB" id="B5YEU5"/>
<proteinExistence type="predicted"/>
<dbReference type="InterPro" id="IPR027417">
    <property type="entry name" value="P-loop_NTPase"/>
</dbReference>
<keyword evidence="2" id="KW-1185">Reference proteome</keyword>
<name>B5YEU5_DICT6</name>
<dbReference type="HOGENOM" id="CLU_911225_0_0_0"/>
<sequence length="312" mass="36275">MIHPKVLLREAVYYAPRGEARLQLLGSVIGQNFLSHEDKLIGLIGDSGSGKSLLIRGMFPGLNLTNDDEGVYRRPLPLLEDYERGKFYEYIYHVDIRFELAFYPIYLIAEAILKALEEDKKIVCEHFELIYPYIKRNADLLIGIGEEVIVSRPNIFGPLPEDIVKIVFTSLKYRLQAHTAEDLTGMVLEDHGYFRYIEGHSDVRHGFVIRLREKIKIDPSEIEEEVKKYIESGIEVSYVDRQHIKIGDRIISCTGPRLHVKNTKEIREFCLYPDLIFDEEEGDYLLVGFVDIEEYDKIVNKLKEREGRYDKD</sequence>
<gene>
    <name evidence="1" type="ordered locus">DICTH_1224</name>
</gene>
<dbReference type="EMBL" id="CP001146">
    <property type="protein sequence ID" value="ACI19748.1"/>
    <property type="molecule type" value="Genomic_DNA"/>
</dbReference>